<evidence type="ECO:0008006" key="4">
    <source>
        <dbReference type="Google" id="ProtNLM"/>
    </source>
</evidence>
<dbReference type="RefSeq" id="WP_379153837.1">
    <property type="nucleotide sequence ID" value="NZ_JBHSRJ010000004.1"/>
</dbReference>
<proteinExistence type="predicted"/>
<organism evidence="2 3">
    <name type="scientific">Nocardioides hankookensis</name>
    <dbReference type="NCBI Taxonomy" id="443157"/>
    <lineage>
        <taxon>Bacteria</taxon>
        <taxon>Bacillati</taxon>
        <taxon>Actinomycetota</taxon>
        <taxon>Actinomycetes</taxon>
        <taxon>Propionibacteriales</taxon>
        <taxon>Nocardioidaceae</taxon>
        <taxon>Nocardioides</taxon>
    </lineage>
</organism>
<comment type="caution">
    <text evidence="2">The sequence shown here is derived from an EMBL/GenBank/DDBJ whole genome shotgun (WGS) entry which is preliminary data.</text>
</comment>
<dbReference type="EMBL" id="JBHSRJ010000004">
    <property type="protein sequence ID" value="MFC6043626.1"/>
    <property type="molecule type" value="Genomic_DNA"/>
</dbReference>
<evidence type="ECO:0000313" key="2">
    <source>
        <dbReference type="EMBL" id="MFC6043626.1"/>
    </source>
</evidence>
<feature type="transmembrane region" description="Helical" evidence="1">
    <location>
        <begin position="90"/>
        <end position="113"/>
    </location>
</feature>
<evidence type="ECO:0000313" key="3">
    <source>
        <dbReference type="Proteomes" id="UP001596135"/>
    </source>
</evidence>
<evidence type="ECO:0000256" key="1">
    <source>
        <dbReference type="SAM" id="Phobius"/>
    </source>
</evidence>
<sequence length="181" mass="18341">MTAAIDRRALVQLGLVVAGFAAVGALAGVVWQRVWTPTMGVAYDHQWTAADALGLQHEFSGTGWFVAIGLVAGLVAGIAAALLATRMPLLTLAAVVVGSALATWLMLVVGTALGPADQDVVAATAADGTKIPMALAVTGRSPWIALPSGALIGVVLVFVGLPTRFREPEPEHTPAETGAAG</sequence>
<keyword evidence="3" id="KW-1185">Reference proteome</keyword>
<accession>A0ABW1LJQ7</accession>
<gene>
    <name evidence="2" type="ORF">ACFPYL_11095</name>
</gene>
<keyword evidence="1" id="KW-1133">Transmembrane helix</keyword>
<feature type="transmembrane region" description="Helical" evidence="1">
    <location>
        <begin position="63"/>
        <end position="83"/>
    </location>
</feature>
<feature type="transmembrane region" description="Helical" evidence="1">
    <location>
        <begin position="143"/>
        <end position="161"/>
    </location>
</feature>
<keyword evidence="1" id="KW-0812">Transmembrane</keyword>
<name>A0ABW1LJQ7_9ACTN</name>
<keyword evidence="1" id="KW-0472">Membrane</keyword>
<reference evidence="3" key="1">
    <citation type="journal article" date="2019" name="Int. J. Syst. Evol. Microbiol.">
        <title>The Global Catalogue of Microorganisms (GCM) 10K type strain sequencing project: providing services to taxonomists for standard genome sequencing and annotation.</title>
        <authorList>
            <consortium name="The Broad Institute Genomics Platform"/>
            <consortium name="The Broad Institute Genome Sequencing Center for Infectious Disease"/>
            <person name="Wu L."/>
            <person name="Ma J."/>
        </authorList>
    </citation>
    <scope>NUCLEOTIDE SEQUENCE [LARGE SCALE GENOMIC DNA]</scope>
    <source>
        <strain evidence="3">CCUG 54522</strain>
    </source>
</reference>
<dbReference type="Proteomes" id="UP001596135">
    <property type="component" value="Unassembled WGS sequence"/>
</dbReference>
<protein>
    <recommendedName>
        <fullName evidence="4">DUF2567 domain-containing protein</fullName>
    </recommendedName>
</protein>